<accession>A0A8X7TRZ7</accession>
<dbReference type="OrthoDB" id="1939300at2759"/>
<evidence type="ECO:0000256" key="1">
    <source>
        <dbReference type="SAM" id="MobiDB-lite"/>
    </source>
</evidence>
<gene>
    <name evidence="3" type="ORF">Bca52824_082258</name>
</gene>
<comment type="caution">
    <text evidence="3">The sequence shown here is derived from an EMBL/GenBank/DDBJ whole genome shotgun (WGS) entry which is preliminary data.</text>
</comment>
<protein>
    <recommendedName>
        <fullName evidence="2">DUF4283 domain-containing protein</fullName>
    </recommendedName>
</protein>
<reference evidence="3 4" key="1">
    <citation type="submission" date="2020-02" db="EMBL/GenBank/DDBJ databases">
        <authorList>
            <person name="Ma Q."/>
            <person name="Huang Y."/>
            <person name="Song X."/>
            <person name="Pei D."/>
        </authorList>
    </citation>
    <scope>NUCLEOTIDE SEQUENCE [LARGE SCALE GENOMIC DNA]</scope>
    <source>
        <strain evidence="3">Sxm20200214</strain>
        <tissue evidence="3">Leaf</tissue>
    </source>
</reference>
<proteinExistence type="predicted"/>
<keyword evidence="4" id="KW-1185">Reference proteome</keyword>
<evidence type="ECO:0000313" key="4">
    <source>
        <dbReference type="Proteomes" id="UP000886595"/>
    </source>
</evidence>
<name>A0A8X7TRZ7_BRACI</name>
<dbReference type="InterPro" id="IPR025558">
    <property type="entry name" value="DUF4283"/>
</dbReference>
<dbReference type="PANTHER" id="PTHR31286:SF148">
    <property type="entry name" value="DUF4283 DOMAIN-CONTAINING PROTEIN"/>
    <property type="match status" value="1"/>
</dbReference>
<dbReference type="Proteomes" id="UP000886595">
    <property type="component" value="Unassembled WGS sequence"/>
</dbReference>
<dbReference type="EMBL" id="JAAMPC010000016">
    <property type="protein sequence ID" value="KAG2252122.1"/>
    <property type="molecule type" value="Genomic_DNA"/>
</dbReference>
<evidence type="ECO:0000259" key="2">
    <source>
        <dbReference type="Pfam" id="PF14111"/>
    </source>
</evidence>
<sequence>MRDDGDSVSPPALSEATAKGIEPDPPDDRSRVSPPLAVGTGPVGNRGRVSYSSVLVESSAGPALNPNFVLKDGVAVVDIPAELLEDSEPLWKCCLVGYFMNEAPHIGTIHATVNRIWGQPGRKSRIDVQFIGKTTVLFRIEDAGTRSRVLSRKFWHISEVPLMVGVWTPETASSPPDLSAMPLWVDLANVPGYLYSKKGLSFLSRTAESSLKSIRTLKDVYVWMLLASVLKTKKALTPLSPSPTFGFLLGVVCVLSGDTMSRTVWGLRIRILSPNRKGTGGPSDSVVLEGFSSKDIPDASGAVIMSTLMTELELLSAKDNLSAVSPHKVLGHDECNVEETVEVVQGDLVVPLSVAMSHAREGTNQFQCVSPNGFHVLQDLREEGEIDSEDEEVLGRDVAVNGEESKEEIEHVAHNTEEFPVSCEELNRGRGLKKVFANSRSMQLPDVPRGSFRAYRPSLLH</sequence>
<evidence type="ECO:0000313" key="3">
    <source>
        <dbReference type="EMBL" id="KAG2252122.1"/>
    </source>
</evidence>
<dbReference type="InterPro" id="IPR040256">
    <property type="entry name" value="At4g02000-like"/>
</dbReference>
<feature type="domain" description="DUF4283" evidence="2">
    <location>
        <begin position="90"/>
        <end position="172"/>
    </location>
</feature>
<dbReference type="PANTHER" id="PTHR31286">
    <property type="entry name" value="GLYCINE-RICH CELL WALL STRUCTURAL PROTEIN 1.8-LIKE"/>
    <property type="match status" value="1"/>
</dbReference>
<feature type="region of interest" description="Disordered" evidence="1">
    <location>
        <begin position="1"/>
        <end position="44"/>
    </location>
</feature>
<organism evidence="3 4">
    <name type="scientific">Brassica carinata</name>
    <name type="common">Ethiopian mustard</name>
    <name type="synonym">Abyssinian cabbage</name>
    <dbReference type="NCBI Taxonomy" id="52824"/>
    <lineage>
        <taxon>Eukaryota</taxon>
        <taxon>Viridiplantae</taxon>
        <taxon>Streptophyta</taxon>
        <taxon>Embryophyta</taxon>
        <taxon>Tracheophyta</taxon>
        <taxon>Spermatophyta</taxon>
        <taxon>Magnoliopsida</taxon>
        <taxon>eudicotyledons</taxon>
        <taxon>Gunneridae</taxon>
        <taxon>Pentapetalae</taxon>
        <taxon>rosids</taxon>
        <taxon>malvids</taxon>
        <taxon>Brassicales</taxon>
        <taxon>Brassicaceae</taxon>
        <taxon>Brassiceae</taxon>
        <taxon>Brassica</taxon>
    </lineage>
</organism>
<dbReference type="AlphaFoldDB" id="A0A8X7TRZ7"/>
<dbReference type="Pfam" id="PF14111">
    <property type="entry name" value="DUF4283"/>
    <property type="match status" value="1"/>
</dbReference>